<dbReference type="AlphaFoldDB" id="A0A1H4C1P0"/>
<name>A0A1H4C1P0_9FIRM</name>
<dbReference type="OrthoDB" id="9792148at2"/>
<sequence>MRLSLKTIWEELLGHYPGVTFRDSNVQSLEAVDLYRRTNKKLLENVLYVDVNGDYPNQQQDHAALVLFDTKRDVLSQNVIFVPTIYNLIEVFSTISALFRRFQKWEMSILDSIAKKHTLTDILNLCRLVTPDTVYLTDPSLKMLGYTTPTLMESISSIWRYQINHGYMPMYIIDQLTESGELEILNRQTRAFTTPDTCFNLPYTCKNIFSHKILQAHIFIISIYSKPKQRHMDIVEALGQMLPAYLDSHPDTLSSLGTFHECFFRDILKGELKDSNSISEQLRYFNWKINDDFILIIIKQKNGSPIERRFLSSHLESDPQLACKVFDYEEYLIAICHSVNKYKLRENVRHYAARYGFHAAISKEFHPLNTMAAYYEQTKLILSIGQDMKTNTKVYLNDDYGLYSLIAILLEKRSMPEICHDGVLRLYESGQKNGTDYIHTLFVYLCNDRNALQTSKALFIHRNTLLNRLEKIFKIVDINQYSTHIRHYILFSLYIINCCDLLIG</sequence>
<dbReference type="InterPro" id="IPR042070">
    <property type="entry name" value="PucR_C-HTH_sf"/>
</dbReference>
<evidence type="ECO:0000259" key="1">
    <source>
        <dbReference type="Pfam" id="PF13556"/>
    </source>
</evidence>
<dbReference type="STRING" id="81409.SAMN04515656_11330"/>
<dbReference type="InterPro" id="IPR051448">
    <property type="entry name" value="CdaR-like_regulators"/>
</dbReference>
<feature type="domain" description="PucR C-terminal helix-turn-helix" evidence="1">
    <location>
        <begin position="438"/>
        <end position="479"/>
    </location>
</feature>
<dbReference type="PANTHER" id="PTHR33744:SF15">
    <property type="entry name" value="CARBOHYDRATE DIACID REGULATOR"/>
    <property type="match status" value="1"/>
</dbReference>
<gene>
    <name evidence="2" type="ORF">SAMN04515656_11330</name>
</gene>
<protein>
    <submittedName>
        <fullName evidence="2">PucR C-terminal helix-turn-helix domain-containing protein</fullName>
    </submittedName>
</protein>
<dbReference type="EMBL" id="FNRK01000013">
    <property type="protein sequence ID" value="SEA54002.1"/>
    <property type="molecule type" value="Genomic_DNA"/>
</dbReference>
<dbReference type="RefSeq" id="WP_090307657.1">
    <property type="nucleotide sequence ID" value="NZ_FNRK01000013.1"/>
</dbReference>
<keyword evidence="3" id="KW-1185">Reference proteome</keyword>
<dbReference type="Pfam" id="PF13556">
    <property type="entry name" value="HTH_30"/>
    <property type="match status" value="1"/>
</dbReference>
<evidence type="ECO:0000313" key="2">
    <source>
        <dbReference type="EMBL" id="SEA54002.1"/>
    </source>
</evidence>
<dbReference type="Proteomes" id="UP000199394">
    <property type="component" value="Unassembled WGS sequence"/>
</dbReference>
<dbReference type="InterPro" id="IPR025736">
    <property type="entry name" value="PucR_C-HTH_dom"/>
</dbReference>
<dbReference type="PANTHER" id="PTHR33744">
    <property type="entry name" value="CARBOHYDRATE DIACID REGULATOR"/>
    <property type="match status" value="1"/>
</dbReference>
<proteinExistence type="predicted"/>
<reference evidence="2 3" key="1">
    <citation type="submission" date="2016-10" db="EMBL/GenBank/DDBJ databases">
        <authorList>
            <person name="de Groot N.N."/>
        </authorList>
    </citation>
    <scope>NUCLEOTIDE SEQUENCE [LARGE SCALE GENOMIC DNA]</scope>
    <source>
        <strain evidence="2 3">SR12</strain>
    </source>
</reference>
<accession>A0A1H4C1P0</accession>
<evidence type="ECO:0000313" key="3">
    <source>
        <dbReference type="Proteomes" id="UP000199394"/>
    </source>
</evidence>
<dbReference type="Gene3D" id="1.10.10.2840">
    <property type="entry name" value="PucR C-terminal helix-turn-helix domain"/>
    <property type="match status" value="1"/>
</dbReference>
<organism evidence="2 3">
    <name type="scientific">Eubacterium aggregans</name>
    <dbReference type="NCBI Taxonomy" id="81409"/>
    <lineage>
        <taxon>Bacteria</taxon>
        <taxon>Bacillati</taxon>
        <taxon>Bacillota</taxon>
        <taxon>Clostridia</taxon>
        <taxon>Eubacteriales</taxon>
        <taxon>Eubacteriaceae</taxon>
        <taxon>Eubacterium</taxon>
    </lineage>
</organism>